<dbReference type="EMBL" id="HG994365">
    <property type="protein sequence ID" value="CAF2071697.1"/>
    <property type="molecule type" value="Genomic_DNA"/>
</dbReference>
<dbReference type="AlphaFoldDB" id="A0A816RGS4"/>
<name>A0A816RGS4_BRANA</name>
<gene>
    <name evidence="1" type="ORF">DARMORV10_C01P21000.1</name>
</gene>
<accession>A0A816RGS4</accession>
<evidence type="ECO:0000313" key="1">
    <source>
        <dbReference type="EMBL" id="CAF2071697.1"/>
    </source>
</evidence>
<proteinExistence type="predicted"/>
<reference evidence="1" key="1">
    <citation type="submission" date="2021-01" db="EMBL/GenBank/DDBJ databases">
        <authorList>
            <consortium name="Genoscope - CEA"/>
            <person name="William W."/>
        </authorList>
    </citation>
    <scope>NUCLEOTIDE SEQUENCE</scope>
</reference>
<dbReference type="Proteomes" id="UP001295469">
    <property type="component" value="Chromosome C01"/>
</dbReference>
<protein>
    <submittedName>
        <fullName evidence="1">(rape) hypothetical protein</fullName>
    </submittedName>
</protein>
<sequence length="105" mass="12449">MGKWVRWLWLRDTLFCYGYGTMRVSINHQTDAVPVELRTRESVFVVSSVRGLHSYGDLTKLERYHDRRPWFYGGINNFGLGCSSMMLSSVCVRPNWFHHHYLFES</sequence>
<organism evidence="1">
    <name type="scientific">Brassica napus</name>
    <name type="common">Rape</name>
    <dbReference type="NCBI Taxonomy" id="3708"/>
    <lineage>
        <taxon>Eukaryota</taxon>
        <taxon>Viridiplantae</taxon>
        <taxon>Streptophyta</taxon>
        <taxon>Embryophyta</taxon>
        <taxon>Tracheophyta</taxon>
        <taxon>Spermatophyta</taxon>
        <taxon>Magnoliopsida</taxon>
        <taxon>eudicotyledons</taxon>
        <taxon>Gunneridae</taxon>
        <taxon>Pentapetalae</taxon>
        <taxon>rosids</taxon>
        <taxon>malvids</taxon>
        <taxon>Brassicales</taxon>
        <taxon>Brassicaceae</taxon>
        <taxon>Brassiceae</taxon>
        <taxon>Brassica</taxon>
    </lineage>
</organism>